<dbReference type="NCBIfam" id="TIGR00444">
    <property type="entry name" value="mazG"/>
    <property type="match status" value="1"/>
</dbReference>
<dbReference type="CDD" id="cd11529">
    <property type="entry name" value="NTP-PPase_MazG_Cterm"/>
    <property type="match status" value="1"/>
</dbReference>
<dbReference type="PANTHER" id="PTHR30522">
    <property type="entry name" value="NUCLEOSIDE TRIPHOSPHATE PYROPHOSPHOHYDROLASE"/>
    <property type="match status" value="1"/>
</dbReference>
<dbReference type="GO" id="GO:0047693">
    <property type="term" value="F:ATP diphosphatase activity"/>
    <property type="evidence" value="ECO:0007669"/>
    <property type="project" value="UniProtKB-EC"/>
</dbReference>
<dbReference type="GO" id="GO:0046081">
    <property type="term" value="P:dUTP catabolic process"/>
    <property type="evidence" value="ECO:0007669"/>
    <property type="project" value="TreeGrafter"/>
</dbReference>
<sequence length="266" mass="31361">MSQTKFNEFVEIVKRLRKECPWDREQTNDSIKSATIEEAYEVVEAIDKKDFEELKKELGDLLLHVVFHTVIAEEQNHFTINDVVESIQEKLIRRHPHVFGTKEVNGSEEVKKNWEKIKLEEGRQSILEGVPPYLPALQRAHRLQEKAAKVGFDWENKEDVWKKVIEEIQEMHEIEELKKNTDSKEKSDELMKKLEEEVGDVFFAMVNYARFLGVNPEEALRVTNNKFIKRFQYIEEKIKESGRSVSDSNLEEMDKFWNESKSSDKS</sequence>
<evidence type="ECO:0000256" key="4">
    <source>
        <dbReference type="ARBA" id="ARBA00074799"/>
    </source>
</evidence>
<keyword evidence="6" id="KW-0378">Hydrolase</keyword>
<name>A0A832LJ65_9BACT</name>
<dbReference type="GO" id="GO:0046076">
    <property type="term" value="P:dTTP catabolic process"/>
    <property type="evidence" value="ECO:0007669"/>
    <property type="project" value="TreeGrafter"/>
</dbReference>
<dbReference type="GO" id="GO:0046061">
    <property type="term" value="P:dATP catabolic process"/>
    <property type="evidence" value="ECO:0007669"/>
    <property type="project" value="TreeGrafter"/>
</dbReference>
<dbReference type="InterPro" id="IPR048011">
    <property type="entry name" value="NTP-PPase_MazG-like_C"/>
</dbReference>
<organism evidence="6">
    <name type="scientific">Ignavibacterium album</name>
    <dbReference type="NCBI Taxonomy" id="591197"/>
    <lineage>
        <taxon>Bacteria</taxon>
        <taxon>Pseudomonadati</taxon>
        <taxon>Ignavibacteriota</taxon>
        <taxon>Ignavibacteria</taxon>
        <taxon>Ignavibacteriales</taxon>
        <taxon>Ignavibacteriaceae</taxon>
        <taxon>Ignavibacterium</taxon>
    </lineage>
</organism>
<evidence type="ECO:0000313" key="6">
    <source>
        <dbReference type="EMBL" id="HGT48889.1"/>
    </source>
</evidence>
<dbReference type="InterPro" id="IPR048015">
    <property type="entry name" value="NTP-PPase_MazG-like_N"/>
</dbReference>
<dbReference type="SUPFAM" id="SSF101386">
    <property type="entry name" value="all-alpha NTP pyrophosphatases"/>
    <property type="match status" value="2"/>
</dbReference>
<protein>
    <recommendedName>
        <fullName evidence="4">Nucleoside triphosphate pyrophosphohydrolase</fullName>
        <ecNumber evidence="3">3.6.1.8</ecNumber>
    </recommendedName>
</protein>
<accession>A0A832LJ65</accession>
<dbReference type="InterPro" id="IPR004518">
    <property type="entry name" value="MazG-like_dom"/>
</dbReference>
<evidence type="ECO:0000259" key="5">
    <source>
        <dbReference type="Pfam" id="PF03819"/>
    </source>
</evidence>
<dbReference type="InterPro" id="IPR011551">
    <property type="entry name" value="NTP_PyrPHydrolase_MazG"/>
</dbReference>
<dbReference type="EC" id="3.6.1.8" evidence="3"/>
<dbReference type="EMBL" id="DSVI01000020">
    <property type="protein sequence ID" value="HGT48889.1"/>
    <property type="molecule type" value="Genomic_DNA"/>
</dbReference>
<evidence type="ECO:0000256" key="2">
    <source>
        <dbReference type="ARBA" id="ARBA00061115"/>
    </source>
</evidence>
<dbReference type="CDD" id="cd11528">
    <property type="entry name" value="NTP-PPase_MazG_Nterm"/>
    <property type="match status" value="1"/>
</dbReference>
<dbReference type="NCBIfam" id="NF007113">
    <property type="entry name" value="PRK09562.1"/>
    <property type="match status" value="1"/>
</dbReference>
<dbReference type="FunFam" id="1.10.287.1080:FF:000001">
    <property type="entry name" value="Nucleoside triphosphate pyrophosphohydrolase"/>
    <property type="match status" value="1"/>
</dbReference>
<reference evidence="6" key="1">
    <citation type="journal article" date="2020" name="mSystems">
        <title>Genome- and Community-Level Interaction Insights into Carbon Utilization and Element Cycling Functions of Hydrothermarchaeota in Hydrothermal Sediment.</title>
        <authorList>
            <person name="Zhou Z."/>
            <person name="Liu Y."/>
            <person name="Xu W."/>
            <person name="Pan J."/>
            <person name="Luo Z.H."/>
            <person name="Li M."/>
        </authorList>
    </citation>
    <scope>NUCLEOTIDE SEQUENCE [LARGE SCALE GENOMIC DNA]</scope>
    <source>
        <strain evidence="6">SpSt-500</strain>
    </source>
</reference>
<dbReference type="GO" id="GO:0006203">
    <property type="term" value="P:dGTP catabolic process"/>
    <property type="evidence" value="ECO:0007669"/>
    <property type="project" value="TreeGrafter"/>
</dbReference>
<proteinExistence type="inferred from homology"/>
<dbReference type="AlphaFoldDB" id="A0A832LJ65"/>
<dbReference type="GO" id="GO:0006950">
    <property type="term" value="P:response to stress"/>
    <property type="evidence" value="ECO:0007669"/>
    <property type="project" value="UniProtKB-ARBA"/>
</dbReference>
<gene>
    <name evidence="6" type="ORF">ENS56_12700</name>
</gene>
<dbReference type="Gene3D" id="1.10.287.1080">
    <property type="entry name" value="MazG-like"/>
    <property type="match status" value="2"/>
</dbReference>
<dbReference type="GO" id="GO:0046047">
    <property type="term" value="P:TTP catabolic process"/>
    <property type="evidence" value="ECO:0007669"/>
    <property type="project" value="TreeGrafter"/>
</dbReference>
<comment type="caution">
    <text evidence="6">The sequence shown here is derived from an EMBL/GenBank/DDBJ whole genome shotgun (WGS) entry which is preliminary data.</text>
</comment>
<dbReference type="GO" id="GO:0046052">
    <property type="term" value="P:UTP catabolic process"/>
    <property type="evidence" value="ECO:0007669"/>
    <property type="project" value="TreeGrafter"/>
</dbReference>
<dbReference type="PANTHER" id="PTHR30522:SF0">
    <property type="entry name" value="NUCLEOSIDE TRIPHOSPHATE PYROPHOSPHOHYDROLASE"/>
    <property type="match status" value="1"/>
</dbReference>
<comment type="similarity">
    <text evidence="2">Belongs to the nucleoside triphosphate pyrophosphohydrolase family.</text>
</comment>
<feature type="domain" description="NTP pyrophosphohydrolase MazG-like" evidence="5">
    <location>
        <begin position="26"/>
        <end position="99"/>
    </location>
</feature>
<dbReference type="Pfam" id="PF03819">
    <property type="entry name" value="MazG"/>
    <property type="match status" value="2"/>
</dbReference>
<evidence type="ECO:0000256" key="3">
    <source>
        <dbReference type="ARBA" id="ARBA00066372"/>
    </source>
</evidence>
<evidence type="ECO:0000256" key="1">
    <source>
        <dbReference type="ARBA" id="ARBA00052141"/>
    </source>
</evidence>
<feature type="domain" description="NTP pyrophosphohydrolase MazG-like" evidence="5">
    <location>
        <begin position="159"/>
        <end position="230"/>
    </location>
</feature>
<dbReference type="FunFam" id="1.10.287.1080:FF:000003">
    <property type="entry name" value="Nucleoside triphosphate pyrophosphohydrolase"/>
    <property type="match status" value="1"/>
</dbReference>
<comment type="catalytic activity">
    <reaction evidence="1">
        <text>ATP + H2O = AMP + diphosphate + H(+)</text>
        <dbReference type="Rhea" id="RHEA:14245"/>
        <dbReference type="ChEBI" id="CHEBI:15377"/>
        <dbReference type="ChEBI" id="CHEBI:15378"/>
        <dbReference type="ChEBI" id="CHEBI:30616"/>
        <dbReference type="ChEBI" id="CHEBI:33019"/>
        <dbReference type="ChEBI" id="CHEBI:456215"/>
        <dbReference type="EC" id="3.6.1.8"/>
    </reaction>
</comment>